<feature type="compositionally biased region" description="Acidic residues" evidence="1">
    <location>
        <begin position="343"/>
        <end position="391"/>
    </location>
</feature>
<feature type="compositionally biased region" description="Basic and acidic residues" evidence="1">
    <location>
        <begin position="331"/>
        <end position="342"/>
    </location>
</feature>
<proteinExistence type="predicted"/>
<evidence type="ECO:0000256" key="1">
    <source>
        <dbReference type="SAM" id="MobiDB-lite"/>
    </source>
</evidence>
<feature type="region of interest" description="Disordered" evidence="1">
    <location>
        <begin position="184"/>
        <end position="391"/>
    </location>
</feature>
<dbReference type="Proteomes" id="UP000248852">
    <property type="component" value="Segment"/>
</dbReference>
<accession>A0A2U7U8G6</accession>
<evidence type="ECO:0000313" key="2">
    <source>
        <dbReference type="EMBL" id="AVK74723.1"/>
    </source>
</evidence>
<feature type="compositionally biased region" description="Polar residues" evidence="1">
    <location>
        <begin position="1"/>
        <end position="13"/>
    </location>
</feature>
<organism evidence="2">
    <name type="scientific">Pandoravirus quercus</name>
    <dbReference type="NCBI Taxonomy" id="2107709"/>
    <lineage>
        <taxon>Viruses</taxon>
        <taxon>Pandoravirus</taxon>
    </lineage>
</organism>
<sequence length="391" mass="41572">MHATKNVSPTRPDSATGDGTADQIHRQKVALISRHGDSARTVAATMRTCADSITMDLADESVPGLLVPWHAAPVPDWVSLPARITKGIEAAGADRACLAAVVFQARDASVESEDDLFVGVLPRPLDARIYRAPIALALRVDIDAGDDIAWIDMDAEACDLVLDAWLAGPAPEPELGARAEFDADSSAMSTDDEGRGTEGAPAATTTDDDDERHGVDGAVAASRGVPKARRRAKATPALRQRSRRNSATVALADDDRSSHATDDEDVPTVPRRRLKAPRRAPRRPVASGYNGNDGDEDEDEDDEDEGGHGAGLADDGGRTLDGDDDEDDDVCRDSDGDLHTAEVDDDMGEDDMGDDDHDDDELDEIDGANGDMDDDLADDEEGDMDDDPNAE</sequence>
<feature type="compositionally biased region" description="Basic residues" evidence="1">
    <location>
        <begin position="270"/>
        <end position="282"/>
    </location>
</feature>
<dbReference type="GeneID" id="36843864"/>
<feature type="region of interest" description="Disordered" evidence="1">
    <location>
        <begin position="1"/>
        <end position="22"/>
    </location>
</feature>
<gene>
    <name evidence="2" type="ORF">pqer_cds_301</name>
</gene>
<name>A0A2U7U8G6_9VIRU</name>
<dbReference type="EMBL" id="MG011689">
    <property type="protein sequence ID" value="AVK74723.1"/>
    <property type="molecule type" value="Genomic_DNA"/>
</dbReference>
<protein>
    <submittedName>
        <fullName evidence="2">TOP2c incomplete domain containing protein</fullName>
    </submittedName>
</protein>
<dbReference type="RefSeq" id="YP_009482992.1">
    <property type="nucleotide sequence ID" value="NC_037667.1"/>
</dbReference>
<feature type="compositionally biased region" description="Acidic residues" evidence="1">
    <location>
        <begin position="293"/>
        <end position="305"/>
    </location>
</feature>
<reference evidence="2" key="1">
    <citation type="journal article" date="2018" name="Nat. Commun.">
        <title>Diversity and evolution of the emerging Pandoraviridae family.</title>
        <authorList>
            <person name="Legendre M."/>
            <person name="Fabre E."/>
            <person name="Poirot O."/>
            <person name="Jeudy S."/>
            <person name="Lartigue A."/>
            <person name="Alempic J.M."/>
            <person name="Beucher L."/>
            <person name="Philippe N."/>
            <person name="Bertaux L."/>
            <person name="Christo-Foroux E."/>
            <person name="Labadie K."/>
            <person name="Coute Y."/>
            <person name="Abergel C."/>
            <person name="Claverie J.M."/>
        </authorList>
    </citation>
    <scope>NUCLEOTIDE SEQUENCE [LARGE SCALE GENOMIC DNA]</scope>
    <source>
        <strain evidence="2">Quercus</strain>
    </source>
</reference>
<dbReference type="KEGG" id="vg:36843864"/>